<feature type="transmembrane region" description="Helical" evidence="8">
    <location>
        <begin position="269"/>
        <end position="286"/>
    </location>
</feature>
<organism evidence="9 12">
    <name type="scientific">Carbonactinospora thermoautotrophica</name>
    <dbReference type="NCBI Taxonomy" id="1469144"/>
    <lineage>
        <taxon>Bacteria</taxon>
        <taxon>Bacillati</taxon>
        <taxon>Actinomycetota</taxon>
        <taxon>Actinomycetes</taxon>
        <taxon>Kitasatosporales</taxon>
        <taxon>Carbonactinosporaceae</taxon>
        <taxon>Carbonactinospora</taxon>
    </lineage>
</organism>
<sequence length="313" mass="31597">MDVARIRGLFLSSDLALPALIVALFLGTALLEPTVLNLSNLQNVLRQMSVLTVLACAVTLTIVSGGLDLSVGAGAAAAGVVAATVMNGHGVLAGCVAGLGAGAFIGLLNGLVISRFDVSPFIVTLGTMSVASGFSLVVTDGLPIYGLPTSFTDPLGYEKFAGVPISFLIAFVTLVMLGAVLARTRFGRYLYAIGGNRDAATYAGVPVRRYVAAAYIGSGLLAGVAGLLLTGRVAAAQPTAGTGLELQAIAAVIIGGVALTGGSGRARHAFYGVALLTLLSNAMNLLSVSSNAQLVIQGLTVIVAVVADRGRRR</sequence>
<keyword evidence="2" id="KW-0813">Transport</keyword>
<reference evidence="11" key="1">
    <citation type="submission" date="2015-02" db="EMBL/GenBank/DDBJ databases">
        <title>Physiological reanalysis, assessment of diazotrophy, and genome sequences of multiple isolates of Streptomyces thermoautotrophicus.</title>
        <authorList>
            <person name="MacKellar D.C."/>
            <person name="Lieber L."/>
            <person name="Norman J."/>
            <person name="Bolger A."/>
            <person name="Tobin C."/>
            <person name="Murray J.W."/>
            <person name="Friesen M."/>
            <person name="Prell J."/>
        </authorList>
    </citation>
    <scope>NUCLEOTIDE SEQUENCE [LARGE SCALE GENOMIC DNA]</scope>
    <source>
        <strain evidence="11">UBT1</strain>
    </source>
</reference>
<keyword evidence="6 8" id="KW-1133">Transmembrane helix</keyword>
<evidence type="ECO:0000256" key="3">
    <source>
        <dbReference type="ARBA" id="ARBA00022475"/>
    </source>
</evidence>
<evidence type="ECO:0000256" key="5">
    <source>
        <dbReference type="ARBA" id="ARBA00022692"/>
    </source>
</evidence>
<dbReference type="InterPro" id="IPR001851">
    <property type="entry name" value="ABC_transp_permease"/>
</dbReference>
<evidence type="ECO:0000256" key="2">
    <source>
        <dbReference type="ARBA" id="ARBA00022448"/>
    </source>
</evidence>
<feature type="transmembrane region" description="Helical" evidence="8">
    <location>
        <begin position="165"/>
        <end position="182"/>
    </location>
</feature>
<evidence type="ECO:0000256" key="8">
    <source>
        <dbReference type="SAM" id="Phobius"/>
    </source>
</evidence>
<feature type="transmembrane region" description="Helical" evidence="8">
    <location>
        <begin position="15"/>
        <end position="38"/>
    </location>
</feature>
<dbReference type="Proteomes" id="UP000070659">
    <property type="component" value="Unassembled WGS sequence"/>
</dbReference>
<evidence type="ECO:0000256" key="7">
    <source>
        <dbReference type="ARBA" id="ARBA00023136"/>
    </source>
</evidence>
<dbReference type="EMBL" id="JYIK01001124">
    <property type="protein sequence ID" value="KWX03965.1"/>
    <property type="molecule type" value="Genomic_DNA"/>
</dbReference>
<dbReference type="AlphaFoldDB" id="A0A132MK59"/>
<dbReference type="GO" id="GO:0022857">
    <property type="term" value="F:transmembrane transporter activity"/>
    <property type="evidence" value="ECO:0007669"/>
    <property type="project" value="InterPro"/>
</dbReference>
<evidence type="ECO:0000313" key="12">
    <source>
        <dbReference type="Proteomes" id="UP000070659"/>
    </source>
</evidence>
<dbReference type="PANTHER" id="PTHR32196:SF21">
    <property type="entry name" value="ABC TRANSPORTER PERMEASE PROTEIN YPHD-RELATED"/>
    <property type="match status" value="1"/>
</dbReference>
<dbReference type="PATRIC" id="fig|1469144.8.peg.461"/>
<evidence type="ECO:0000256" key="6">
    <source>
        <dbReference type="ARBA" id="ARBA00022989"/>
    </source>
</evidence>
<reference evidence="9 12" key="2">
    <citation type="submission" date="2015-02" db="EMBL/GenBank/DDBJ databases">
        <title>Physiological reanalysis, assessment of diazotrophy, and genome sequences of multiple isolates of Streptomyces thermoautotrophicus.</title>
        <authorList>
            <person name="MacKellar D.C."/>
            <person name="Lieber L."/>
            <person name="Norman J."/>
            <person name="Bolger A."/>
            <person name="Tobin C."/>
            <person name="Murray J.W."/>
            <person name="Prell J."/>
        </authorList>
    </citation>
    <scope>NUCLEOTIDE SEQUENCE [LARGE SCALE GENOMIC DNA]</scope>
    <source>
        <strain evidence="9 12">UBT1</strain>
    </source>
</reference>
<evidence type="ECO:0000313" key="10">
    <source>
        <dbReference type="EMBL" id="KWX03965.1"/>
    </source>
</evidence>
<dbReference type="Pfam" id="PF02653">
    <property type="entry name" value="BPD_transp_2"/>
    <property type="match status" value="1"/>
</dbReference>
<feature type="transmembrane region" description="Helical" evidence="8">
    <location>
        <begin position="246"/>
        <end position="262"/>
    </location>
</feature>
<feature type="transmembrane region" description="Helical" evidence="8">
    <location>
        <begin position="212"/>
        <end position="234"/>
    </location>
</feature>
<protein>
    <recommendedName>
        <fullName evidence="13">ABC transporter permease</fullName>
    </recommendedName>
</protein>
<keyword evidence="5 8" id="KW-0812">Transmembrane</keyword>
<evidence type="ECO:0000256" key="4">
    <source>
        <dbReference type="ARBA" id="ARBA00022519"/>
    </source>
</evidence>
<feature type="transmembrane region" description="Helical" evidence="8">
    <location>
        <begin position="121"/>
        <end position="145"/>
    </location>
</feature>
<dbReference type="CDD" id="cd06579">
    <property type="entry name" value="TM_PBP1_transp_AraH_like"/>
    <property type="match status" value="1"/>
</dbReference>
<evidence type="ECO:0000313" key="11">
    <source>
        <dbReference type="Proteomes" id="UP000070598"/>
    </source>
</evidence>
<proteinExistence type="predicted"/>
<dbReference type="PANTHER" id="PTHR32196">
    <property type="entry name" value="ABC TRANSPORTER PERMEASE PROTEIN YPHD-RELATED-RELATED"/>
    <property type="match status" value="1"/>
</dbReference>
<evidence type="ECO:0000256" key="1">
    <source>
        <dbReference type="ARBA" id="ARBA00004651"/>
    </source>
</evidence>
<name>A0A132MK59_9ACTN</name>
<evidence type="ECO:0000313" key="9">
    <source>
        <dbReference type="EMBL" id="KWW98234.1"/>
    </source>
</evidence>
<gene>
    <name evidence="9" type="ORF">TH66_19385</name>
    <name evidence="10" type="ORF">TR74_24605</name>
</gene>
<evidence type="ECO:0008006" key="13">
    <source>
        <dbReference type="Google" id="ProtNLM"/>
    </source>
</evidence>
<accession>A0A132MK59</accession>
<comment type="caution">
    <text evidence="9">The sequence shown here is derived from an EMBL/GenBank/DDBJ whole genome shotgun (WGS) entry which is preliminary data.</text>
</comment>
<dbReference type="Proteomes" id="UP000070598">
    <property type="component" value="Unassembled WGS sequence"/>
</dbReference>
<keyword evidence="4" id="KW-0997">Cell inner membrane</keyword>
<keyword evidence="7 8" id="KW-0472">Membrane</keyword>
<comment type="subcellular location">
    <subcellularLocation>
        <location evidence="1">Cell membrane</location>
        <topology evidence="1">Multi-pass membrane protein</topology>
    </subcellularLocation>
</comment>
<feature type="transmembrane region" description="Helical" evidence="8">
    <location>
        <begin position="50"/>
        <end position="83"/>
    </location>
</feature>
<keyword evidence="3" id="KW-1003">Cell membrane</keyword>
<feature type="transmembrane region" description="Helical" evidence="8">
    <location>
        <begin position="292"/>
        <end position="310"/>
    </location>
</feature>
<dbReference type="GO" id="GO:0005886">
    <property type="term" value="C:plasma membrane"/>
    <property type="evidence" value="ECO:0007669"/>
    <property type="project" value="UniProtKB-SubCell"/>
</dbReference>
<feature type="transmembrane region" description="Helical" evidence="8">
    <location>
        <begin position="89"/>
        <end position="109"/>
    </location>
</feature>
<dbReference type="EMBL" id="JYIJ01000019">
    <property type="protein sequence ID" value="KWW98234.1"/>
    <property type="molecule type" value="Genomic_DNA"/>
</dbReference>